<gene>
    <name evidence="6" type="ORF">XNOV1_A003688</name>
</gene>
<dbReference type="GO" id="GO:0005509">
    <property type="term" value="F:calcium ion binding"/>
    <property type="evidence" value="ECO:0007669"/>
    <property type="project" value="TreeGrafter"/>
</dbReference>
<evidence type="ECO:0000256" key="1">
    <source>
        <dbReference type="ARBA" id="ARBA00022801"/>
    </source>
</evidence>
<feature type="region of interest" description="Disordered" evidence="4">
    <location>
        <begin position="534"/>
        <end position="553"/>
    </location>
</feature>
<organism evidence="6 7">
    <name type="scientific">Xyrichtys novacula</name>
    <name type="common">Pearly razorfish</name>
    <name type="synonym">Hemipteronotus novacula</name>
    <dbReference type="NCBI Taxonomy" id="13765"/>
    <lineage>
        <taxon>Eukaryota</taxon>
        <taxon>Metazoa</taxon>
        <taxon>Chordata</taxon>
        <taxon>Craniata</taxon>
        <taxon>Vertebrata</taxon>
        <taxon>Euteleostomi</taxon>
        <taxon>Actinopterygii</taxon>
        <taxon>Neopterygii</taxon>
        <taxon>Teleostei</taxon>
        <taxon>Neoteleostei</taxon>
        <taxon>Acanthomorphata</taxon>
        <taxon>Eupercaria</taxon>
        <taxon>Labriformes</taxon>
        <taxon>Labridae</taxon>
        <taxon>Xyrichtys</taxon>
    </lineage>
</organism>
<dbReference type="PANTHER" id="PTHR10728:SF39">
    <property type="entry name" value="CYTOSOLIC PHOSPHOLIPASE A2 GAMMA"/>
    <property type="match status" value="1"/>
</dbReference>
<dbReference type="Gene3D" id="3.40.1090.10">
    <property type="entry name" value="Cytosolic phospholipase A2 catalytic domain"/>
    <property type="match status" value="1"/>
</dbReference>
<sequence length="553" mass="62817">MEEGQAASEKSVRESQHVCAGEQEYVQERKKIVLESLTSLGINCTEDSVPHIALLGSGGGQRAAVGLVGSLYQMEKDGLLDSVLYLGGVSGSTWSIAFLYSDPEWSVGMDRTTSRLTESEVELAEVLSWFGEREKEEDLSLSDIWGVVTSAGIMKQMDLRHLSEDTRRNATNPYPIYCAIERNCYKEGPTEGKWFEMSPHEAGFTELGLFVEASLLGSKFEGGRLVEKIPEMDMVQLQGVLGCALADEELLREIIPPHLNVPAHLHSAGGQYLRIYITIYKLMALIRSNVKNPRALSDLDKLQELLIETNRIHQSEFEGFELKSSEEKRNLLQQWTIKQLALMETWSLGLEEGNFKTHITFVIKKVLPLIVQWEWGTTRNFLSNYDNSSAPLCLTSRDTLNLMDAGLLINMPYPSFLGERRDIDLMIALEYSAGDMFETLTLARDYAAELKKPFPEIDEKVLEEKEWPKDLYVFEGKEKAPTIVYLPLFNRNNCKDADEVRERMEEFSTFQLPYNPAKATLLLETAKENMKRNKETLLKEISKAAQRRQDRQQ</sequence>
<accession>A0AAV1GUE5</accession>
<dbReference type="GO" id="GO:0046475">
    <property type="term" value="P:glycerophospholipid catabolic process"/>
    <property type="evidence" value="ECO:0007669"/>
    <property type="project" value="TreeGrafter"/>
</dbReference>
<dbReference type="GO" id="GO:0005635">
    <property type="term" value="C:nuclear envelope"/>
    <property type="evidence" value="ECO:0007669"/>
    <property type="project" value="TreeGrafter"/>
</dbReference>
<evidence type="ECO:0000313" key="7">
    <source>
        <dbReference type="Proteomes" id="UP001178508"/>
    </source>
</evidence>
<dbReference type="EMBL" id="OY660879">
    <property type="protein sequence ID" value="CAJ1076654.1"/>
    <property type="molecule type" value="Genomic_DNA"/>
</dbReference>
<dbReference type="Pfam" id="PF01735">
    <property type="entry name" value="PLA2_B"/>
    <property type="match status" value="1"/>
</dbReference>
<dbReference type="PANTHER" id="PTHR10728">
    <property type="entry name" value="CYTOSOLIC PHOSPHOLIPASE A2"/>
    <property type="match status" value="1"/>
</dbReference>
<keyword evidence="3" id="KW-0442">Lipid degradation</keyword>
<reference evidence="6" key="1">
    <citation type="submission" date="2023-08" db="EMBL/GenBank/DDBJ databases">
        <authorList>
            <person name="Alioto T."/>
            <person name="Alioto T."/>
            <person name="Gomez Garrido J."/>
        </authorList>
    </citation>
    <scope>NUCLEOTIDE SEQUENCE</scope>
</reference>
<keyword evidence="2 3" id="KW-0443">Lipid metabolism</keyword>
<evidence type="ECO:0000313" key="6">
    <source>
        <dbReference type="EMBL" id="CAJ1076654.1"/>
    </source>
</evidence>
<dbReference type="GO" id="GO:0005829">
    <property type="term" value="C:cytosol"/>
    <property type="evidence" value="ECO:0007669"/>
    <property type="project" value="TreeGrafter"/>
</dbReference>
<evidence type="ECO:0000256" key="4">
    <source>
        <dbReference type="SAM" id="MobiDB-lite"/>
    </source>
</evidence>
<name>A0AAV1GUE5_XYRNO</name>
<keyword evidence="7" id="KW-1185">Reference proteome</keyword>
<dbReference type="GO" id="GO:0005544">
    <property type="term" value="F:calcium-dependent phospholipid binding"/>
    <property type="evidence" value="ECO:0007669"/>
    <property type="project" value="TreeGrafter"/>
</dbReference>
<protein>
    <submittedName>
        <fullName evidence="6">Cytosolic phospholipase A2 gamma-like</fullName>
    </submittedName>
</protein>
<dbReference type="GO" id="GO:0005654">
    <property type="term" value="C:nucleoplasm"/>
    <property type="evidence" value="ECO:0007669"/>
    <property type="project" value="TreeGrafter"/>
</dbReference>
<dbReference type="InterPro" id="IPR002642">
    <property type="entry name" value="LysoPLipase_cat_dom"/>
</dbReference>
<keyword evidence="1 3" id="KW-0378">Hydrolase</keyword>
<dbReference type="Proteomes" id="UP001178508">
    <property type="component" value="Chromosome 16"/>
</dbReference>
<dbReference type="SUPFAM" id="SSF52151">
    <property type="entry name" value="FabD/lysophospholipase-like"/>
    <property type="match status" value="1"/>
</dbReference>
<dbReference type="SMART" id="SM00022">
    <property type="entry name" value="PLAc"/>
    <property type="match status" value="1"/>
</dbReference>
<evidence type="ECO:0000256" key="3">
    <source>
        <dbReference type="PROSITE-ProRule" id="PRU00555"/>
    </source>
</evidence>
<dbReference type="InterPro" id="IPR016035">
    <property type="entry name" value="Acyl_Trfase/lysoPLipase"/>
</dbReference>
<evidence type="ECO:0000259" key="5">
    <source>
        <dbReference type="PROSITE" id="PS51210"/>
    </source>
</evidence>
<evidence type="ECO:0000256" key="2">
    <source>
        <dbReference type="ARBA" id="ARBA00023098"/>
    </source>
</evidence>
<dbReference type="PROSITE" id="PS51210">
    <property type="entry name" value="PLA2C"/>
    <property type="match status" value="1"/>
</dbReference>
<proteinExistence type="predicted"/>
<dbReference type="GO" id="GO:0047498">
    <property type="term" value="F:calcium-dependent phospholipase A2 activity"/>
    <property type="evidence" value="ECO:0007669"/>
    <property type="project" value="TreeGrafter"/>
</dbReference>
<feature type="domain" description="PLA2c" evidence="5">
    <location>
        <begin position="4"/>
        <end position="553"/>
    </location>
</feature>
<dbReference type="AlphaFoldDB" id="A0AAV1GUE5"/>